<dbReference type="InterPro" id="IPR015915">
    <property type="entry name" value="Kelch-typ_b-propeller"/>
</dbReference>
<dbReference type="InterPro" id="IPR011043">
    <property type="entry name" value="Gal_Oxase/kelch_b-propeller"/>
</dbReference>
<keyword evidence="2" id="KW-1185">Reference proteome</keyword>
<gene>
    <name evidence="1" type="ORF">RHGRI_025196</name>
</gene>
<dbReference type="EMBL" id="JACTNZ010000008">
    <property type="protein sequence ID" value="KAG5538024.1"/>
    <property type="molecule type" value="Genomic_DNA"/>
</dbReference>
<accession>A0AAV6JHK0</accession>
<protein>
    <recommendedName>
        <fullName evidence="3">F-box/kelch-repeat protein</fullName>
    </recommendedName>
</protein>
<dbReference type="Gene3D" id="2.120.10.80">
    <property type="entry name" value="Kelch-type beta propeller"/>
    <property type="match status" value="1"/>
</dbReference>
<name>A0AAV6JHK0_9ERIC</name>
<evidence type="ECO:0000313" key="2">
    <source>
        <dbReference type="Proteomes" id="UP000823749"/>
    </source>
</evidence>
<comment type="caution">
    <text evidence="1">The sequence shown here is derived from an EMBL/GenBank/DDBJ whole genome shotgun (WGS) entry which is preliminary data.</text>
</comment>
<reference evidence="1" key="1">
    <citation type="submission" date="2020-08" db="EMBL/GenBank/DDBJ databases">
        <title>Plant Genome Project.</title>
        <authorList>
            <person name="Zhang R.-G."/>
        </authorList>
    </citation>
    <scope>NUCLEOTIDE SEQUENCE</scope>
    <source>
        <strain evidence="1">WSP0</strain>
        <tissue evidence="1">Leaf</tissue>
    </source>
</reference>
<dbReference type="Proteomes" id="UP000823749">
    <property type="component" value="Chromosome 8"/>
</dbReference>
<dbReference type="AlphaFoldDB" id="A0AAV6JHK0"/>
<evidence type="ECO:0008006" key="3">
    <source>
        <dbReference type="Google" id="ProtNLM"/>
    </source>
</evidence>
<organism evidence="1 2">
    <name type="scientific">Rhododendron griersonianum</name>
    <dbReference type="NCBI Taxonomy" id="479676"/>
    <lineage>
        <taxon>Eukaryota</taxon>
        <taxon>Viridiplantae</taxon>
        <taxon>Streptophyta</taxon>
        <taxon>Embryophyta</taxon>
        <taxon>Tracheophyta</taxon>
        <taxon>Spermatophyta</taxon>
        <taxon>Magnoliopsida</taxon>
        <taxon>eudicotyledons</taxon>
        <taxon>Gunneridae</taxon>
        <taxon>Pentapetalae</taxon>
        <taxon>asterids</taxon>
        <taxon>Ericales</taxon>
        <taxon>Ericaceae</taxon>
        <taxon>Ericoideae</taxon>
        <taxon>Rhodoreae</taxon>
        <taxon>Rhododendron</taxon>
    </lineage>
</organism>
<evidence type="ECO:0000313" key="1">
    <source>
        <dbReference type="EMBL" id="KAG5538024.1"/>
    </source>
</evidence>
<proteinExistence type="predicted"/>
<dbReference type="SUPFAM" id="SSF50965">
    <property type="entry name" value="Galactose oxidase, central domain"/>
    <property type="match status" value="1"/>
</dbReference>
<sequence length="144" mass="15914">MKDDELDYNHGCLTGPSKVIYYYNATRPEDGWRIGPRTICGRESAQVAALHGKLCVFGGGRRVEPPDVWAEFLDTTLIDLEEEGKGKADWSPLQECPALGSDRGYFVAACAEGIYSGHILVATKYPGPICLYDVTREVWKNLGD</sequence>